<sequence length="61" mass="6386">MAQSRLVAFGGVCGSRKATDHPMMRVPIGKQFDSGLGAAGCIFYPGVRVATVRQITTSSVT</sequence>
<reference evidence="1 2" key="1">
    <citation type="submission" date="2016-01" db="EMBL/GenBank/DDBJ databases">
        <title>The new phylogeny of the genus Mycobacterium.</title>
        <authorList>
            <person name="Tarcisio F."/>
            <person name="Conor M."/>
            <person name="Antonella G."/>
            <person name="Elisabetta G."/>
            <person name="Giulia F.S."/>
            <person name="Sara T."/>
            <person name="Anna F."/>
            <person name="Clotilde B."/>
            <person name="Roberto B."/>
            <person name="Veronica D.S."/>
            <person name="Fabio R."/>
            <person name="Monica P."/>
            <person name="Olivier J."/>
            <person name="Enrico T."/>
            <person name="Nicola S."/>
        </authorList>
    </citation>
    <scope>NUCLEOTIDE SEQUENCE [LARGE SCALE GENOMIC DNA]</scope>
    <source>
        <strain evidence="1 2">DSM 45731</strain>
    </source>
</reference>
<accession>A0A1X1V4M3</accession>
<proteinExistence type="predicted"/>
<evidence type="ECO:0000313" key="2">
    <source>
        <dbReference type="Proteomes" id="UP000194000"/>
    </source>
</evidence>
<comment type="caution">
    <text evidence="1">The sequence shown here is derived from an EMBL/GenBank/DDBJ whole genome shotgun (WGS) entry which is preliminary data.</text>
</comment>
<evidence type="ECO:0000313" key="1">
    <source>
        <dbReference type="EMBL" id="ORV63967.1"/>
    </source>
</evidence>
<dbReference type="Proteomes" id="UP000194000">
    <property type="component" value="Unassembled WGS sequence"/>
</dbReference>
<dbReference type="EMBL" id="LQOW01000005">
    <property type="protein sequence ID" value="ORV63967.1"/>
    <property type="molecule type" value="Genomic_DNA"/>
</dbReference>
<name>A0A1X1V4M3_9MYCO</name>
<gene>
    <name evidence="1" type="ORF">AWC06_08275</name>
</gene>
<dbReference type="AlphaFoldDB" id="A0A1X1V4M3"/>
<protein>
    <submittedName>
        <fullName evidence="1">Uncharacterized protein</fullName>
    </submittedName>
</protein>
<organism evidence="1 2">
    <name type="scientific">Mycobacterium fragae</name>
    <dbReference type="NCBI Taxonomy" id="1260918"/>
    <lineage>
        <taxon>Bacteria</taxon>
        <taxon>Bacillati</taxon>
        <taxon>Actinomycetota</taxon>
        <taxon>Actinomycetes</taxon>
        <taxon>Mycobacteriales</taxon>
        <taxon>Mycobacteriaceae</taxon>
        <taxon>Mycobacterium</taxon>
    </lineage>
</organism>
<keyword evidence="2" id="KW-1185">Reference proteome</keyword>